<gene>
    <name evidence="2" type="ORF">GWK47_023195</name>
</gene>
<sequence length="158" mass="17788">MSWLLAIVFYIKEAKLPAAASSFYSPTFSRHTRKRREDVQQSAAELQRRSSILDSRERIHTTQKKLACRRKITGFDAGRSVSKSKNNSGVRLSEKTGRPYKKVLPDLLDIAPQYDDHPHSDDHSRSHGNSFWPRVEGEAGFDGGLCGQEAERVGFAPT</sequence>
<dbReference type="Proteomes" id="UP000770661">
    <property type="component" value="Unassembled WGS sequence"/>
</dbReference>
<dbReference type="EMBL" id="JACEEZ010024390">
    <property type="protein sequence ID" value="KAG0710257.1"/>
    <property type="molecule type" value="Genomic_DNA"/>
</dbReference>
<feature type="compositionally biased region" description="Polar residues" evidence="1">
    <location>
        <begin position="40"/>
        <end position="53"/>
    </location>
</feature>
<reference evidence="2" key="1">
    <citation type="submission" date="2020-07" db="EMBL/GenBank/DDBJ databases">
        <title>The High-quality genome of the commercially important snow crab, Chionoecetes opilio.</title>
        <authorList>
            <person name="Jeong J.-H."/>
            <person name="Ryu S."/>
        </authorList>
    </citation>
    <scope>NUCLEOTIDE SEQUENCE</scope>
    <source>
        <strain evidence="2">MADBK_172401_WGS</strain>
        <tissue evidence="2">Digestive gland</tissue>
    </source>
</reference>
<protein>
    <submittedName>
        <fullName evidence="2">Uncharacterized protein</fullName>
    </submittedName>
</protein>
<evidence type="ECO:0000313" key="3">
    <source>
        <dbReference type="Proteomes" id="UP000770661"/>
    </source>
</evidence>
<dbReference type="AlphaFoldDB" id="A0A8J4XMP2"/>
<name>A0A8J4XMP2_CHIOP</name>
<keyword evidence="3" id="KW-1185">Reference proteome</keyword>
<evidence type="ECO:0000313" key="2">
    <source>
        <dbReference type="EMBL" id="KAG0710257.1"/>
    </source>
</evidence>
<proteinExistence type="predicted"/>
<feature type="region of interest" description="Disordered" evidence="1">
    <location>
        <begin position="27"/>
        <end position="58"/>
    </location>
</feature>
<organism evidence="2 3">
    <name type="scientific">Chionoecetes opilio</name>
    <name type="common">Atlantic snow crab</name>
    <name type="synonym">Cancer opilio</name>
    <dbReference type="NCBI Taxonomy" id="41210"/>
    <lineage>
        <taxon>Eukaryota</taxon>
        <taxon>Metazoa</taxon>
        <taxon>Ecdysozoa</taxon>
        <taxon>Arthropoda</taxon>
        <taxon>Crustacea</taxon>
        <taxon>Multicrustacea</taxon>
        <taxon>Malacostraca</taxon>
        <taxon>Eumalacostraca</taxon>
        <taxon>Eucarida</taxon>
        <taxon>Decapoda</taxon>
        <taxon>Pleocyemata</taxon>
        <taxon>Brachyura</taxon>
        <taxon>Eubrachyura</taxon>
        <taxon>Majoidea</taxon>
        <taxon>Majidae</taxon>
        <taxon>Chionoecetes</taxon>
    </lineage>
</organism>
<feature type="region of interest" description="Disordered" evidence="1">
    <location>
        <begin position="111"/>
        <end position="135"/>
    </location>
</feature>
<comment type="caution">
    <text evidence="2">The sequence shown here is derived from an EMBL/GenBank/DDBJ whole genome shotgun (WGS) entry which is preliminary data.</text>
</comment>
<accession>A0A8J4XMP2</accession>
<feature type="compositionally biased region" description="Basic and acidic residues" evidence="1">
    <location>
        <begin position="114"/>
        <end position="125"/>
    </location>
</feature>
<evidence type="ECO:0000256" key="1">
    <source>
        <dbReference type="SAM" id="MobiDB-lite"/>
    </source>
</evidence>